<dbReference type="GO" id="GO:0000976">
    <property type="term" value="F:transcription cis-regulatory region binding"/>
    <property type="evidence" value="ECO:0007669"/>
    <property type="project" value="TreeGrafter"/>
</dbReference>
<feature type="DNA-binding region" description="OmpR/PhoB-type" evidence="7">
    <location>
        <begin position="124"/>
        <end position="218"/>
    </location>
</feature>
<dbReference type="SUPFAM" id="SSF52172">
    <property type="entry name" value="CheY-like"/>
    <property type="match status" value="1"/>
</dbReference>
<dbReference type="RefSeq" id="WP_131569482.1">
    <property type="nucleotide sequence ID" value="NZ_JAINFK010000006.1"/>
</dbReference>
<dbReference type="InterPro" id="IPR039420">
    <property type="entry name" value="WalR-like"/>
</dbReference>
<dbReference type="PANTHER" id="PTHR48111:SF1">
    <property type="entry name" value="TWO-COMPONENT RESPONSE REGULATOR ORR33"/>
    <property type="match status" value="1"/>
</dbReference>
<evidence type="ECO:0000256" key="4">
    <source>
        <dbReference type="ARBA" id="ARBA00023125"/>
    </source>
</evidence>
<dbReference type="Pfam" id="PF00486">
    <property type="entry name" value="Trans_reg_C"/>
    <property type="match status" value="1"/>
</dbReference>
<dbReference type="Gene3D" id="6.10.250.690">
    <property type="match status" value="1"/>
</dbReference>
<evidence type="ECO:0000259" key="8">
    <source>
        <dbReference type="PROSITE" id="PS50110"/>
    </source>
</evidence>
<keyword evidence="1 6" id="KW-0597">Phosphoprotein</keyword>
<feature type="modified residue" description="4-aspartylphosphate" evidence="6">
    <location>
        <position position="51"/>
    </location>
</feature>
<evidence type="ECO:0000256" key="2">
    <source>
        <dbReference type="ARBA" id="ARBA00023012"/>
    </source>
</evidence>
<dbReference type="AlphaFoldDB" id="A0A4R0P8Y8"/>
<dbReference type="CDD" id="cd00383">
    <property type="entry name" value="trans_reg_C"/>
    <property type="match status" value="1"/>
</dbReference>
<dbReference type="SMART" id="SM00862">
    <property type="entry name" value="Trans_reg_C"/>
    <property type="match status" value="1"/>
</dbReference>
<evidence type="ECO:0000256" key="3">
    <source>
        <dbReference type="ARBA" id="ARBA00023015"/>
    </source>
</evidence>
<protein>
    <submittedName>
        <fullName evidence="10">Response regulator transcription factor</fullName>
    </submittedName>
</protein>
<evidence type="ECO:0000256" key="1">
    <source>
        <dbReference type="ARBA" id="ARBA00022553"/>
    </source>
</evidence>
<accession>A0A4R0P8Y8</accession>
<reference evidence="10 11" key="1">
    <citation type="journal article" date="2015" name="Antonie Van Leeuwenhoek">
        <title>Oricola cellulosilytica gen. nov., sp. nov., a cellulose-degrading bacterium of the family Phyllobacteriaceae isolated from surface seashore water, and emended descriptions of Mesorhizobium loti and Phyllobacterium myrsinacearum.</title>
        <authorList>
            <person name="Hameed A."/>
            <person name="Shahina M."/>
            <person name="Lai W.A."/>
            <person name="Lin S.Y."/>
            <person name="Young L.S."/>
            <person name="Liu Y.C."/>
            <person name="Hsu Y.H."/>
            <person name="Young C.C."/>
        </authorList>
    </citation>
    <scope>NUCLEOTIDE SEQUENCE [LARGE SCALE GENOMIC DNA]</scope>
    <source>
        <strain evidence="10 11">KCTC 52183</strain>
    </source>
</reference>
<comment type="caution">
    <text evidence="10">The sequence shown here is derived from an EMBL/GenBank/DDBJ whole genome shotgun (WGS) entry which is preliminary data.</text>
</comment>
<dbReference type="FunFam" id="3.40.50.2300:FF:000002">
    <property type="entry name" value="DNA-binding response regulator PhoP"/>
    <property type="match status" value="1"/>
</dbReference>
<dbReference type="GO" id="GO:0005829">
    <property type="term" value="C:cytosol"/>
    <property type="evidence" value="ECO:0007669"/>
    <property type="project" value="TreeGrafter"/>
</dbReference>
<dbReference type="GO" id="GO:0032993">
    <property type="term" value="C:protein-DNA complex"/>
    <property type="evidence" value="ECO:0007669"/>
    <property type="project" value="TreeGrafter"/>
</dbReference>
<dbReference type="InterPro" id="IPR011006">
    <property type="entry name" value="CheY-like_superfamily"/>
</dbReference>
<dbReference type="PROSITE" id="PS51755">
    <property type="entry name" value="OMPR_PHOB"/>
    <property type="match status" value="1"/>
</dbReference>
<dbReference type="GO" id="GO:0000156">
    <property type="term" value="F:phosphorelay response regulator activity"/>
    <property type="evidence" value="ECO:0007669"/>
    <property type="project" value="TreeGrafter"/>
</dbReference>
<dbReference type="EMBL" id="SJST01000005">
    <property type="protein sequence ID" value="TCD13338.1"/>
    <property type="molecule type" value="Genomic_DNA"/>
</dbReference>
<dbReference type="PROSITE" id="PS50110">
    <property type="entry name" value="RESPONSE_REGULATORY"/>
    <property type="match status" value="1"/>
</dbReference>
<keyword evidence="11" id="KW-1185">Reference proteome</keyword>
<proteinExistence type="predicted"/>
<evidence type="ECO:0000259" key="9">
    <source>
        <dbReference type="PROSITE" id="PS51755"/>
    </source>
</evidence>
<dbReference type="GO" id="GO:0006355">
    <property type="term" value="P:regulation of DNA-templated transcription"/>
    <property type="evidence" value="ECO:0007669"/>
    <property type="project" value="InterPro"/>
</dbReference>
<feature type="domain" description="Response regulatory" evidence="8">
    <location>
        <begin position="2"/>
        <end position="116"/>
    </location>
</feature>
<dbReference type="PANTHER" id="PTHR48111">
    <property type="entry name" value="REGULATOR OF RPOS"/>
    <property type="match status" value="1"/>
</dbReference>
<dbReference type="Proteomes" id="UP000291301">
    <property type="component" value="Unassembled WGS sequence"/>
</dbReference>
<feature type="domain" description="OmpR/PhoB-type" evidence="9">
    <location>
        <begin position="124"/>
        <end position="218"/>
    </location>
</feature>
<keyword evidence="4 7" id="KW-0238">DNA-binding</keyword>
<keyword evidence="2" id="KW-0902">Two-component regulatory system</keyword>
<evidence type="ECO:0000256" key="7">
    <source>
        <dbReference type="PROSITE-ProRule" id="PRU01091"/>
    </source>
</evidence>
<keyword evidence="5" id="KW-0804">Transcription</keyword>
<organism evidence="10 11">
    <name type="scientific">Oricola cellulosilytica</name>
    <dbReference type="NCBI Taxonomy" id="1429082"/>
    <lineage>
        <taxon>Bacteria</taxon>
        <taxon>Pseudomonadati</taxon>
        <taxon>Pseudomonadota</taxon>
        <taxon>Alphaproteobacteria</taxon>
        <taxon>Hyphomicrobiales</taxon>
        <taxon>Ahrensiaceae</taxon>
        <taxon>Oricola</taxon>
    </lineage>
</organism>
<name>A0A4R0P8Y8_9HYPH</name>
<dbReference type="InterPro" id="IPR001789">
    <property type="entry name" value="Sig_transdc_resp-reg_receiver"/>
</dbReference>
<evidence type="ECO:0000256" key="6">
    <source>
        <dbReference type="PROSITE-ProRule" id="PRU00169"/>
    </source>
</evidence>
<dbReference type="Gene3D" id="3.40.50.2300">
    <property type="match status" value="1"/>
</dbReference>
<dbReference type="Pfam" id="PF00072">
    <property type="entry name" value="Response_reg"/>
    <property type="match status" value="1"/>
</dbReference>
<dbReference type="SUPFAM" id="SSF46894">
    <property type="entry name" value="C-terminal effector domain of the bipartite response regulators"/>
    <property type="match status" value="1"/>
</dbReference>
<dbReference type="SMART" id="SM00448">
    <property type="entry name" value="REC"/>
    <property type="match status" value="1"/>
</dbReference>
<dbReference type="InterPro" id="IPR001867">
    <property type="entry name" value="OmpR/PhoB-type_DNA-bd"/>
</dbReference>
<dbReference type="InterPro" id="IPR036388">
    <property type="entry name" value="WH-like_DNA-bd_sf"/>
</dbReference>
<evidence type="ECO:0000256" key="5">
    <source>
        <dbReference type="ARBA" id="ARBA00023163"/>
    </source>
</evidence>
<gene>
    <name evidence="10" type="ORF">E0D97_12645</name>
</gene>
<sequence length="221" mass="24622">MRILLAEDDPVIADHVIAALNREGYTVEHNCSGLSVWESGDFGGYDAVILDLGLPDLDGLTLLRRWRRDGNMVPVLVLTARGSWMERVDGFEAGADDYLPKPFRNEELLARLNALLRRAGGSAPALFKVGRFSHDEARRSIMFDDQPVDLSPQEYRALLLLMAEPNAVLSAYELALHVQGRDDDAAKNAVEAMIKRIRRKTSPDAIVTRRGFGYKLGDEET</sequence>
<keyword evidence="3" id="KW-0805">Transcription regulation</keyword>
<evidence type="ECO:0000313" key="10">
    <source>
        <dbReference type="EMBL" id="TCD13338.1"/>
    </source>
</evidence>
<dbReference type="Gene3D" id="1.10.10.10">
    <property type="entry name" value="Winged helix-like DNA-binding domain superfamily/Winged helix DNA-binding domain"/>
    <property type="match status" value="1"/>
</dbReference>
<evidence type="ECO:0000313" key="11">
    <source>
        <dbReference type="Proteomes" id="UP000291301"/>
    </source>
</evidence>
<dbReference type="InterPro" id="IPR016032">
    <property type="entry name" value="Sig_transdc_resp-reg_C-effctor"/>
</dbReference>
<dbReference type="OrthoDB" id="9802426at2"/>